<dbReference type="PROSITE" id="PS50082">
    <property type="entry name" value="WD_REPEATS_2"/>
    <property type="match status" value="1"/>
</dbReference>
<dbReference type="InterPro" id="IPR015943">
    <property type="entry name" value="WD40/YVTN_repeat-like_dom_sf"/>
</dbReference>
<feature type="region of interest" description="Disordered" evidence="6">
    <location>
        <begin position="86"/>
        <end position="158"/>
    </location>
</feature>
<comment type="caution">
    <text evidence="8">The sequence shown here is derived from an EMBL/GenBank/DDBJ whole genome shotgun (WGS) entry which is preliminary data.</text>
</comment>
<feature type="domain" description="Anaphase-promoting complex subunit 4-like WD40" evidence="7">
    <location>
        <begin position="250"/>
        <end position="295"/>
    </location>
</feature>
<dbReference type="Gene3D" id="2.130.10.10">
    <property type="entry name" value="YVTN repeat-like/Quinoprotein amine dehydrogenase"/>
    <property type="match status" value="2"/>
</dbReference>
<evidence type="ECO:0000256" key="1">
    <source>
        <dbReference type="ARBA" id="ARBA00004123"/>
    </source>
</evidence>
<dbReference type="SUPFAM" id="SSF50978">
    <property type="entry name" value="WD40 repeat-like"/>
    <property type="match status" value="1"/>
</dbReference>
<dbReference type="EMBL" id="JROU02001337">
    <property type="protein sequence ID" value="OEH76744.1"/>
    <property type="molecule type" value="Genomic_DNA"/>
</dbReference>
<dbReference type="VEuPathDB" id="ToxoDB:cyc_01055"/>
<feature type="repeat" description="WD" evidence="5">
    <location>
        <begin position="281"/>
        <end position="314"/>
    </location>
</feature>
<dbReference type="Proteomes" id="UP000095192">
    <property type="component" value="Unassembled WGS sequence"/>
</dbReference>
<dbReference type="GO" id="GO:0003714">
    <property type="term" value="F:transcription corepressor activity"/>
    <property type="evidence" value="ECO:0007669"/>
    <property type="project" value="InterPro"/>
</dbReference>
<feature type="compositionally biased region" description="Low complexity" evidence="6">
    <location>
        <begin position="627"/>
        <end position="647"/>
    </location>
</feature>
<feature type="region of interest" description="Disordered" evidence="6">
    <location>
        <begin position="1"/>
        <end position="25"/>
    </location>
</feature>
<evidence type="ECO:0000259" key="7">
    <source>
        <dbReference type="Pfam" id="PF12894"/>
    </source>
</evidence>
<gene>
    <name evidence="8" type="ORF">cyc_01055</name>
</gene>
<dbReference type="AlphaFoldDB" id="A0A1D3CZW0"/>
<dbReference type="InterPro" id="IPR036322">
    <property type="entry name" value="WD40_repeat_dom_sf"/>
</dbReference>
<sequence>MEVLKGPGGGGPQGPLGNGGSHEGLMVEGSMDEAYAAAIRCKRGGCKSSRGKKRVRLGSKAAQLPLPAVCVAWEGGAAEGDESVLLQEGPDDASGDRSAAGMDPHAAAAATAAGDCAGSSGGGGQDASEAALKEEEEAVSTETSAATAAAAASPEDEDTIFVGPPQHAIEDRVALKDWLRLVEHSDVGEAGALSEWSPADPELIVTNFAVGPPRLYRVPLSFEGHSLVAPHRELLGPPIASGAVNPGSSAHWRPDGRLLATGYESGHVSVWSQDGALLASLRASETSVICLGFSVSGTRLAAACADGQVVVWSVCPPPTRASASGSSAPIKASSAANSDVAEASLAWGDGCEGEGQHQQQKGERWTFQPCLSYTHTSGVIDLDWSGDRLLASGAIDGAVIVVDVEDGTEIRKQELAGEDVAAKESASAAAEVATLRWNAAGKLLAIVDSSSVVEVWDLSRPECQPVALRAHSEAIIKADWRNGGPHDDLELLLTVAMDRQLLLWSTRQLEAPMKRLVYDGNSFRGLAGEQHIPPECNVKCPCCLEMHVRSHPPTSLRVSRDGSRVAVGTYDSVLRVYALPSLECIASYVDLQMVIPHITWRSTHDCLAYNVFQMGKTVVLKPPTDAPEPQVQQEMQQEQQPRQLLYY</sequence>
<keyword evidence="2 5" id="KW-0853">WD repeat</keyword>
<evidence type="ECO:0000313" key="8">
    <source>
        <dbReference type="EMBL" id="OEH76744.1"/>
    </source>
</evidence>
<evidence type="ECO:0000256" key="6">
    <source>
        <dbReference type="SAM" id="MobiDB-lite"/>
    </source>
</evidence>
<evidence type="ECO:0000256" key="3">
    <source>
        <dbReference type="ARBA" id="ARBA00022737"/>
    </source>
</evidence>
<dbReference type="Pfam" id="PF12894">
    <property type="entry name" value="ANAPC4_WD40"/>
    <property type="match status" value="1"/>
</dbReference>
<proteinExistence type="predicted"/>
<dbReference type="PANTHER" id="PTHR22846:SF2">
    <property type="entry name" value="F-BOX-LIKE_WD REPEAT-CONTAINING PROTEIN EBI"/>
    <property type="match status" value="1"/>
</dbReference>
<name>A0A1D3CZW0_9EIME</name>
<feature type="region of interest" description="Disordered" evidence="6">
    <location>
        <begin position="623"/>
        <end position="647"/>
    </location>
</feature>
<accession>A0A1D3CZW0</accession>
<evidence type="ECO:0000256" key="4">
    <source>
        <dbReference type="ARBA" id="ARBA00023242"/>
    </source>
</evidence>
<reference evidence="8 9" key="1">
    <citation type="journal article" date="2016" name="BMC Genomics">
        <title>Comparative genomics reveals Cyclospora cayetanensis possesses coccidia-like metabolism and invasion components but unique surface antigens.</title>
        <authorList>
            <person name="Liu S."/>
            <person name="Wang L."/>
            <person name="Zheng H."/>
            <person name="Xu Z."/>
            <person name="Roellig D.M."/>
            <person name="Li N."/>
            <person name="Frace M.A."/>
            <person name="Tang K."/>
            <person name="Arrowood M.J."/>
            <person name="Moss D.M."/>
            <person name="Zhang L."/>
            <person name="Feng Y."/>
            <person name="Xiao L."/>
        </authorList>
    </citation>
    <scope>NUCLEOTIDE SEQUENCE [LARGE SCALE GENOMIC DNA]</scope>
    <source>
        <strain evidence="8 9">CHN_HEN01</strain>
    </source>
</reference>
<dbReference type="PANTHER" id="PTHR22846">
    <property type="entry name" value="WD40 REPEAT PROTEIN"/>
    <property type="match status" value="1"/>
</dbReference>
<evidence type="ECO:0000313" key="9">
    <source>
        <dbReference type="Proteomes" id="UP000095192"/>
    </source>
</evidence>
<feature type="compositionally biased region" description="Low complexity" evidence="6">
    <location>
        <begin position="98"/>
        <end position="118"/>
    </location>
</feature>
<dbReference type="InterPro" id="IPR045183">
    <property type="entry name" value="Ebi-like"/>
</dbReference>
<protein>
    <submittedName>
        <fullName evidence="8">WD-40 repeat-containing protein</fullName>
    </submittedName>
</protein>
<dbReference type="SMART" id="SM00320">
    <property type="entry name" value="WD40"/>
    <property type="match status" value="6"/>
</dbReference>
<keyword evidence="3" id="KW-0677">Repeat</keyword>
<keyword evidence="4" id="KW-0539">Nucleus</keyword>
<organism evidence="8 9">
    <name type="scientific">Cyclospora cayetanensis</name>
    <dbReference type="NCBI Taxonomy" id="88456"/>
    <lineage>
        <taxon>Eukaryota</taxon>
        <taxon>Sar</taxon>
        <taxon>Alveolata</taxon>
        <taxon>Apicomplexa</taxon>
        <taxon>Conoidasida</taxon>
        <taxon>Coccidia</taxon>
        <taxon>Eucoccidiorida</taxon>
        <taxon>Eimeriorina</taxon>
        <taxon>Eimeriidae</taxon>
        <taxon>Cyclospora</taxon>
    </lineage>
</organism>
<keyword evidence="9" id="KW-1185">Reference proteome</keyword>
<comment type="subcellular location">
    <subcellularLocation>
        <location evidence="1">Nucleus</location>
    </subcellularLocation>
</comment>
<evidence type="ECO:0000256" key="5">
    <source>
        <dbReference type="PROSITE-ProRule" id="PRU00221"/>
    </source>
</evidence>
<feature type="compositionally biased region" description="Low complexity" evidence="6">
    <location>
        <begin position="140"/>
        <end position="153"/>
    </location>
</feature>
<feature type="compositionally biased region" description="Gly residues" evidence="6">
    <location>
        <begin position="1"/>
        <end position="22"/>
    </location>
</feature>
<dbReference type="InterPro" id="IPR001680">
    <property type="entry name" value="WD40_rpt"/>
</dbReference>
<dbReference type="GO" id="GO:0006357">
    <property type="term" value="P:regulation of transcription by RNA polymerase II"/>
    <property type="evidence" value="ECO:0007669"/>
    <property type="project" value="TreeGrafter"/>
</dbReference>
<dbReference type="GO" id="GO:0000118">
    <property type="term" value="C:histone deacetylase complex"/>
    <property type="evidence" value="ECO:0007669"/>
    <property type="project" value="TreeGrafter"/>
</dbReference>
<dbReference type="InParanoid" id="A0A1D3CZW0"/>
<evidence type="ECO:0000256" key="2">
    <source>
        <dbReference type="ARBA" id="ARBA00022574"/>
    </source>
</evidence>
<dbReference type="InterPro" id="IPR024977">
    <property type="entry name" value="Apc4-like_WD40_dom"/>
</dbReference>